<feature type="compositionally biased region" description="Low complexity" evidence="5">
    <location>
        <begin position="218"/>
        <end position="233"/>
    </location>
</feature>
<dbReference type="Proteomes" id="UP000316621">
    <property type="component" value="Chromosome 5"/>
</dbReference>
<dbReference type="InterPro" id="IPR008972">
    <property type="entry name" value="Cupredoxin"/>
</dbReference>
<evidence type="ECO:0000256" key="1">
    <source>
        <dbReference type="ARBA" id="ARBA00022723"/>
    </source>
</evidence>
<feature type="signal peptide" evidence="6">
    <location>
        <begin position="1"/>
        <end position="21"/>
    </location>
</feature>
<feature type="chain" id="PRO_5021220065" description="Phytocyanin domain-containing protein" evidence="6">
    <location>
        <begin position="22"/>
        <end position="254"/>
    </location>
</feature>
<keyword evidence="4" id="KW-0325">Glycoprotein</keyword>
<evidence type="ECO:0000256" key="6">
    <source>
        <dbReference type="SAM" id="SignalP"/>
    </source>
</evidence>
<dbReference type="OMA" id="VGDHCRF"/>
<reference evidence="8 9" key="1">
    <citation type="journal article" date="2018" name="Science">
        <title>The opium poppy genome and morphinan production.</title>
        <authorList>
            <person name="Guo L."/>
            <person name="Winzer T."/>
            <person name="Yang X."/>
            <person name="Li Y."/>
            <person name="Ning Z."/>
            <person name="He Z."/>
            <person name="Teodor R."/>
            <person name="Lu Y."/>
            <person name="Bowser T.A."/>
            <person name="Graham I.A."/>
            <person name="Ye K."/>
        </authorList>
    </citation>
    <scope>NUCLEOTIDE SEQUENCE [LARGE SCALE GENOMIC DNA]</scope>
    <source>
        <strain evidence="9">cv. HN1</strain>
        <tissue evidence="8">Leaves</tissue>
    </source>
</reference>
<dbReference type="GO" id="GO:0009055">
    <property type="term" value="F:electron transfer activity"/>
    <property type="evidence" value="ECO:0007669"/>
    <property type="project" value="InterPro"/>
</dbReference>
<dbReference type="Gramene" id="RZC62035">
    <property type="protein sequence ID" value="RZC62035"/>
    <property type="gene ID" value="C5167_023775"/>
</dbReference>
<evidence type="ECO:0000256" key="2">
    <source>
        <dbReference type="ARBA" id="ARBA00023008"/>
    </source>
</evidence>
<accession>A0A4Y7JQR9</accession>
<dbReference type="SUPFAM" id="SSF49503">
    <property type="entry name" value="Cupredoxins"/>
    <property type="match status" value="1"/>
</dbReference>
<dbReference type="GO" id="GO:0005886">
    <property type="term" value="C:plasma membrane"/>
    <property type="evidence" value="ECO:0007669"/>
    <property type="project" value="TreeGrafter"/>
</dbReference>
<dbReference type="PANTHER" id="PTHR33021">
    <property type="entry name" value="BLUE COPPER PROTEIN"/>
    <property type="match status" value="1"/>
</dbReference>
<dbReference type="InterPro" id="IPR028871">
    <property type="entry name" value="BlueCu_1_BS"/>
</dbReference>
<keyword evidence="6" id="KW-0732">Signal</keyword>
<feature type="region of interest" description="Disordered" evidence="5">
    <location>
        <begin position="141"/>
        <end position="233"/>
    </location>
</feature>
<organism evidence="8 9">
    <name type="scientific">Papaver somniferum</name>
    <name type="common">Opium poppy</name>
    <dbReference type="NCBI Taxonomy" id="3469"/>
    <lineage>
        <taxon>Eukaryota</taxon>
        <taxon>Viridiplantae</taxon>
        <taxon>Streptophyta</taxon>
        <taxon>Embryophyta</taxon>
        <taxon>Tracheophyta</taxon>
        <taxon>Spermatophyta</taxon>
        <taxon>Magnoliopsida</taxon>
        <taxon>Ranunculales</taxon>
        <taxon>Papaveraceae</taxon>
        <taxon>Papaveroideae</taxon>
        <taxon>Papaver</taxon>
    </lineage>
</organism>
<dbReference type="InterPro" id="IPR003245">
    <property type="entry name" value="Phytocyanin_dom"/>
</dbReference>
<dbReference type="PROSITE" id="PS51485">
    <property type="entry name" value="PHYTOCYANIN"/>
    <property type="match status" value="1"/>
</dbReference>
<dbReference type="GO" id="GO:0046872">
    <property type="term" value="F:metal ion binding"/>
    <property type="evidence" value="ECO:0007669"/>
    <property type="project" value="UniProtKB-KW"/>
</dbReference>
<dbReference type="STRING" id="3469.A0A4Y7JQR9"/>
<evidence type="ECO:0000256" key="4">
    <source>
        <dbReference type="ARBA" id="ARBA00023180"/>
    </source>
</evidence>
<dbReference type="EMBL" id="CM010719">
    <property type="protein sequence ID" value="RZC62035.1"/>
    <property type="molecule type" value="Genomic_DNA"/>
</dbReference>
<evidence type="ECO:0000256" key="3">
    <source>
        <dbReference type="ARBA" id="ARBA00023157"/>
    </source>
</evidence>
<dbReference type="InterPro" id="IPR039391">
    <property type="entry name" value="Phytocyanin-like"/>
</dbReference>
<dbReference type="PANTHER" id="PTHR33021:SF496">
    <property type="entry name" value="OS08G0482700 PROTEIN"/>
    <property type="match status" value="1"/>
</dbReference>
<proteinExistence type="predicted"/>
<keyword evidence="1" id="KW-0479">Metal-binding</keyword>
<keyword evidence="9" id="KW-1185">Reference proteome</keyword>
<protein>
    <recommendedName>
        <fullName evidence="7">Phytocyanin domain-containing protein</fullName>
    </recommendedName>
</protein>
<dbReference type="OrthoDB" id="5421909at2759"/>
<feature type="compositionally biased region" description="Low complexity" evidence="5">
    <location>
        <begin position="174"/>
        <end position="205"/>
    </location>
</feature>
<evidence type="ECO:0000259" key="7">
    <source>
        <dbReference type="PROSITE" id="PS51485"/>
    </source>
</evidence>
<keyword evidence="2" id="KW-0186">Copper</keyword>
<feature type="compositionally biased region" description="Low complexity" evidence="5">
    <location>
        <begin position="141"/>
        <end position="164"/>
    </location>
</feature>
<feature type="domain" description="Phytocyanin" evidence="7">
    <location>
        <begin position="23"/>
        <end position="127"/>
    </location>
</feature>
<evidence type="ECO:0000256" key="5">
    <source>
        <dbReference type="SAM" id="MobiDB-lite"/>
    </source>
</evidence>
<evidence type="ECO:0000313" key="8">
    <source>
        <dbReference type="EMBL" id="RZC62035.1"/>
    </source>
</evidence>
<dbReference type="FunFam" id="2.60.40.420:FF:000034">
    <property type="entry name" value="Cupredoxin superfamily protein"/>
    <property type="match status" value="1"/>
</dbReference>
<gene>
    <name evidence="8" type="ORF">C5167_023775</name>
</gene>
<dbReference type="AlphaFoldDB" id="A0A4Y7JQR9"/>
<name>A0A4Y7JQR9_PAPSO</name>
<dbReference type="Gene3D" id="2.60.40.420">
    <property type="entry name" value="Cupredoxins - blue copper proteins"/>
    <property type="match status" value="1"/>
</dbReference>
<evidence type="ECO:0000313" key="9">
    <source>
        <dbReference type="Proteomes" id="UP000316621"/>
    </source>
</evidence>
<dbReference type="CDD" id="cd13920">
    <property type="entry name" value="Stellacyanin"/>
    <property type="match status" value="1"/>
</dbReference>
<dbReference type="PROSITE" id="PS00196">
    <property type="entry name" value="COPPER_BLUE"/>
    <property type="match status" value="1"/>
</dbReference>
<sequence length="254" mass="24528">MASRIVLLIVVAATVFQCATAQTSHVVGNSLGWIIPASPSVYSTWASKQTFKVGDSLVFNFAAGLHTAAEVSKADYDSCNAAATPIGSLLAASPATIRLATAGNHYYICTVGGHCSAGQKLSITVASGSAAATPPAAAPVAAAPTPVATPTPVAGDTPAASPTPVASPVPSPSTSPVSTPAMSPDMSPSPSTSAITPSSGPATPARASTSAGGPGVLADSPAGSAPAAAPPSNSAISVAVSGFSLVALLSAFFM</sequence>
<keyword evidence="3" id="KW-1015">Disulfide bond</keyword>
<dbReference type="Pfam" id="PF02298">
    <property type="entry name" value="Cu_bind_like"/>
    <property type="match status" value="1"/>
</dbReference>